<gene>
    <name evidence="2" type="ORF">C2845_PM16G11320</name>
</gene>
<comment type="caution">
    <text evidence="2">The sequence shown here is derived from an EMBL/GenBank/DDBJ whole genome shotgun (WGS) entry which is preliminary data.</text>
</comment>
<dbReference type="OrthoDB" id="686315at2759"/>
<dbReference type="PANTHER" id="PTHR33086:SF52">
    <property type="entry name" value="OS09G0128900 PROTEIN"/>
    <property type="match status" value="1"/>
</dbReference>
<evidence type="ECO:0000259" key="1">
    <source>
        <dbReference type="Pfam" id="PF07762"/>
    </source>
</evidence>
<sequence length="487" mass="54144">MPEPQRPPPLTARRLPGMVLVACGVGFVDEVHAVIEEARGLSPDRAMEERQLAVEEELARYRAEAEIAFLELRERKASRVSRPSATAVRKEPITFACDIDGQGTESFLSEVADAPNVTRFSIKYAWPPSRPQGAYPGYASIASCHRSLFLVCLGECSPGGLPAGCKRSEAGFYMVYNTRANSTAIVPRVLGISFRSHRHIARWGAGGAVVTRGPITKDHDGYLLAQLLLSKDHRGLSTKKPTLFLWDSRAASAQWIPEEVVLPLPADEEEAGTTSTTSFRADMELALAAHNSTSLCWVDLLTGVLVYKHTAAAAAADAKAAGQCLQQHGPSFHFIPLPEGCDATSKLMRERIMQPQWFRSMCCVDDETSLKFVSMEGYNQGIPMADVKLSTWILEHPLSPTRWKWHLSQSVRIGDLWHNPLYNDLRLTPCFPVISAQQQHLVYLSVINYDYNHKFELMEASELYILGIDRTFGVLCHRSKKMEVCQC</sequence>
<dbReference type="PANTHER" id="PTHR33086">
    <property type="entry name" value="OS05G0468200 PROTEIN-RELATED"/>
    <property type="match status" value="1"/>
</dbReference>
<feature type="domain" description="DUF1618" evidence="1">
    <location>
        <begin position="297"/>
        <end position="443"/>
    </location>
</feature>
<protein>
    <recommendedName>
        <fullName evidence="1">DUF1618 domain-containing protein</fullName>
    </recommendedName>
</protein>
<dbReference type="InterPro" id="IPR011676">
    <property type="entry name" value="DUF1618"/>
</dbReference>
<organism evidence="2 3">
    <name type="scientific">Panicum miliaceum</name>
    <name type="common">Proso millet</name>
    <name type="synonym">Broomcorn millet</name>
    <dbReference type="NCBI Taxonomy" id="4540"/>
    <lineage>
        <taxon>Eukaryota</taxon>
        <taxon>Viridiplantae</taxon>
        <taxon>Streptophyta</taxon>
        <taxon>Embryophyta</taxon>
        <taxon>Tracheophyta</taxon>
        <taxon>Spermatophyta</taxon>
        <taxon>Magnoliopsida</taxon>
        <taxon>Liliopsida</taxon>
        <taxon>Poales</taxon>
        <taxon>Poaceae</taxon>
        <taxon>PACMAD clade</taxon>
        <taxon>Panicoideae</taxon>
        <taxon>Panicodae</taxon>
        <taxon>Paniceae</taxon>
        <taxon>Panicinae</taxon>
        <taxon>Panicum</taxon>
        <taxon>Panicum sect. Panicum</taxon>
    </lineage>
</organism>
<reference evidence="3" key="1">
    <citation type="journal article" date="2019" name="Nat. Commun.">
        <title>The genome of broomcorn millet.</title>
        <authorList>
            <person name="Zou C."/>
            <person name="Miki D."/>
            <person name="Li D."/>
            <person name="Tang Q."/>
            <person name="Xiao L."/>
            <person name="Rajput S."/>
            <person name="Deng P."/>
            <person name="Jia W."/>
            <person name="Huang R."/>
            <person name="Zhang M."/>
            <person name="Sun Y."/>
            <person name="Hu J."/>
            <person name="Fu X."/>
            <person name="Schnable P.S."/>
            <person name="Li F."/>
            <person name="Zhang H."/>
            <person name="Feng B."/>
            <person name="Zhu X."/>
            <person name="Liu R."/>
            <person name="Schnable J.C."/>
            <person name="Zhu J.-K."/>
            <person name="Zhang H."/>
        </authorList>
    </citation>
    <scope>NUCLEOTIDE SEQUENCE [LARGE SCALE GENOMIC DNA]</scope>
</reference>
<keyword evidence="3" id="KW-1185">Reference proteome</keyword>
<evidence type="ECO:0000313" key="3">
    <source>
        <dbReference type="Proteomes" id="UP000275267"/>
    </source>
</evidence>
<accession>A0A3L6Q1Q8</accession>
<dbReference type="Proteomes" id="UP000275267">
    <property type="component" value="Unassembled WGS sequence"/>
</dbReference>
<evidence type="ECO:0000313" key="2">
    <source>
        <dbReference type="EMBL" id="RLM66719.1"/>
    </source>
</evidence>
<name>A0A3L6Q1Q8_PANMI</name>
<dbReference type="EMBL" id="PQIB02000015">
    <property type="protein sequence ID" value="RLM66719.1"/>
    <property type="molecule type" value="Genomic_DNA"/>
</dbReference>
<dbReference type="AlphaFoldDB" id="A0A3L6Q1Q8"/>
<proteinExistence type="predicted"/>
<dbReference type="Pfam" id="PF07762">
    <property type="entry name" value="DUF1618"/>
    <property type="match status" value="1"/>
</dbReference>